<feature type="domain" description="Aminoglycoside phosphotransferase" evidence="1">
    <location>
        <begin position="83"/>
        <end position="290"/>
    </location>
</feature>
<dbReference type="RefSeq" id="XP_009220856.1">
    <property type="nucleotide sequence ID" value="XM_009222592.1"/>
</dbReference>
<reference evidence="3" key="5">
    <citation type="submission" date="2018-04" db="UniProtKB">
        <authorList>
            <consortium name="EnsemblFungi"/>
        </authorList>
    </citation>
    <scope>IDENTIFICATION</scope>
    <source>
        <strain evidence="3">R3-111a-1</strain>
    </source>
</reference>
<dbReference type="InterPro" id="IPR002575">
    <property type="entry name" value="Aminoglycoside_PTrfase"/>
</dbReference>
<dbReference type="EMBL" id="GL385396">
    <property type="protein sequence ID" value="EJT79711.1"/>
    <property type="molecule type" value="Genomic_DNA"/>
</dbReference>
<reference evidence="2" key="3">
    <citation type="submission" date="2010-09" db="EMBL/GenBank/DDBJ databases">
        <title>Annotation of Gaeumannomyces graminis var. tritici R3-111a-1.</title>
        <authorList>
            <consortium name="The Broad Institute Genome Sequencing Platform"/>
            <person name="Ma L.-J."/>
            <person name="Dead R."/>
            <person name="Young S.K."/>
            <person name="Zeng Q."/>
            <person name="Gargeya S."/>
            <person name="Fitzgerald M."/>
            <person name="Haas B."/>
            <person name="Abouelleil A."/>
            <person name="Alvarado L."/>
            <person name="Arachchi H.M."/>
            <person name="Berlin A."/>
            <person name="Brown A."/>
            <person name="Chapman S.B."/>
            <person name="Chen Z."/>
            <person name="Dunbar C."/>
            <person name="Freedman E."/>
            <person name="Gearin G."/>
            <person name="Gellesch M."/>
            <person name="Goldberg J."/>
            <person name="Griggs A."/>
            <person name="Gujja S."/>
            <person name="Heiman D."/>
            <person name="Howarth C."/>
            <person name="Larson L."/>
            <person name="Lui A."/>
            <person name="MacDonald P.J.P."/>
            <person name="Mehta T."/>
            <person name="Montmayeur A."/>
            <person name="Murphy C."/>
            <person name="Neiman D."/>
            <person name="Pearson M."/>
            <person name="Priest M."/>
            <person name="Roberts A."/>
            <person name="Saif S."/>
            <person name="Shea T."/>
            <person name="Shenoy N."/>
            <person name="Sisk P."/>
            <person name="Stolte C."/>
            <person name="Sykes S."/>
            <person name="Yandava C."/>
            <person name="Wortman J."/>
            <person name="Nusbaum C."/>
            <person name="Birren B."/>
        </authorList>
    </citation>
    <scope>NUCLEOTIDE SEQUENCE</scope>
    <source>
        <strain evidence="2">R3-111a-1</strain>
    </source>
</reference>
<proteinExistence type="predicted"/>
<evidence type="ECO:0000313" key="4">
    <source>
        <dbReference type="Proteomes" id="UP000006039"/>
    </source>
</evidence>
<reference evidence="3" key="4">
    <citation type="journal article" date="2015" name="G3 (Bethesda)">
        <title>Genome sequences of three phytopathogenic species of the Magnaporthaceae family of fungi.</title>
        <authorList>
            <person name="Okagaki L.H."/>
            <person name="Nunes C.C."/>
            <person name="Sailsbery J."/>
            <person name="Clay B."/>
            <person name="Brown D."/>
            <person name="John T."/>
            <person name="Oh Y."/>
            <person name="Young N."/>
            <person name="Fitzgerald M."/>
            <person name="Haas B.J."/>
            <person name="Zeng Q."/>
            <person name="Young S."/>
            <person name="Adiconis X."/>
            <person name="Fan L."/>
            <person name="Levin J.Z."/>
            <person name="Mitchell T.K."/>
            <person name="Okubara P.A."/>
            <person name="Farman M.L."/>
            <person name="Kohn L.M."/>
            <person name="Birren B."/>
            <person name="Ma L.-J."/>
            <person name="Dean R.A."/>
        </authorList>
    </citation>
    <scope>NUCLEOTIDE SEQUENCE</scope>
    <source>
        <strain evidence="3">R3-111a-1</strain>
    </source>
</reference>
<protein>
    <recommendedName>
        <fullName evidence="1">Aminoglycoside phosphotransferase domain-containing protein</fullName>
    </recommendedName>
</protein>
<dbReference type="Proteomes" id="UP000006039">
    <property type="component" value="Unassembled WGS sequence"/>
</dbReference>
<dbReference type="HOGENOM" id="CLU_021768_5_1_1"/>
<dbReference type="EnsemblFungi" id="EJT79711">
    <property type="protein sequence ID" value="EJT79711"/>
    <property type="gene ID" value="GGTG_04795"/>
</dbReference>
<dbReference type="CDD" id="cd05120">
    <property type="entry name" value="APH_ChoK_like"/>
    <property type="match status" value="1"/>
</dbReference>
<dbReference type="Pfam" id="PF01636">
    <property type="entry name" value="APH"/>
    <property type="match status" value="1"/>
</dbReference>
<gene>
    <name evidence="3" type="primary">20345253</name>
    <name evidence="2" type="ORF">GGTG_04795</name>
</gene>
<sequence>MDKSDDEASPQANAAGLTLAPYFADPDQLPAPLPTEGEIVSSTDVLKTGFGRHIVRVGQHFVVKYGPGVSLTEGENMLFVREACGIPTPHVYALYTKTQPNGRKRAFIVMEYIDGEPLISRWDTMSREAKSDMSRRMRSMLDKMRSIPSPGYYGCIGRRPLEDGMFWTSPNEDRSKLAIDGPINGPFDTEQQLNRAMINKYLLIGTMPNKAKFYSRVVPRVLVNHVPVFTHGDLQGKNILLRSDGSLVLIDWEAAGWYPSYWEYTLAMTACGRWESDWHEFVADMLEEEYPTEYLWFEMLLRELWS</sequence>
<dbReference type="PANTHER" id="PTHR21310">
    <property type="entry name" value="AMINOGLYCOSIDE PHOSPHOTRANSFERASE-RELATED-RELATED"/>
    <property type="match status" value="1"/>
</dbReference>
<dbReference type="Gene3D" id="3.90.1200.10">
    <property type="match status" value="1"/>
</dbReference>
<name>J3NU43_GAET3</name>
<reference evidence="4" key="1">
    <citation type="submission" date="2010-07" db="EMBL/GenBank/DDBJ databases">
        <title>The genome sequence of Gaeumannomyces graminis var. tritici strain R3-111a-1.</title>
        <authorList>
            <consortium name="The Broad Institute Genome Sequencing Platform"/>
            <person name="Ma L.-J."/>
            <person name="Dead R."/>
            <person name="Young S."/>
            <person name="Zeng Q."/>
            <person name="Koehrsen M."/>
            <person name="Alvarado L."/>
            <person name="Berlin A."/>
            <person name="Chapman S.B."/>
            <person name="Chen Z."/>
            <person name="Freedman E."/>
            <person name="Gellesch M."/>
            <person name="Goldberg J."/>
            <person name="Griggs A."/>
            <person name="Gujja S."/>
            <person name="Heilman E.R."/>
            <person name="Heiman D."/>
            <person name="Hepburn T."/>
            <person name="Howarth C."/>
            <person name="Jen D."/>
            <person name="Larson L."/>
            <person name="Mehta T."/>
            <person name="Neiman D."/>
            <person name="Pearson M."/>
            <person name="Roberts A."/>
            <person name="Saif S."/>
            <person name="Shea T."/>
            <person name="Shenoy N."/>
            <person name="Sisk P."/>
            <person name="Stolte C."/>
            <person name="Sykes S."/>
            <person name="Walk T."/>
            <person name="White J."/>
            <person name="Yandava C."/>
            <person name="Haas B."/>
            <person name="Nusbaum C."/>
            <person name="Birren B."/>
        </authorList>
    </citation>
    <scope>NUCLEOTIDE SEQUENCE [LARGE SCALE GENOMIC DNA]</scope>
    <source>
        <strain evidence="4">R3-111a-1</strain>
    </source>
</reference>
<accession>J3NU43</accession>
<evidence type="ECO:0000259" key="1">
    <source>
        <dbReference type="Pfam" id="PF01636"/>
    </source>
</evidence>
<organism evidence="2">
    <name type="scientific">Gaeumannomyces tritici (strain R3-111a-1)</name>
    <name type="common">Wheat and barley take-all root rot fungus</name>
    <name type="synonym">Gaeumannomyces graminis var. tritici</name>
    <dbReference type="NCBI Taxonomy" id="644352"/>
    <lineage>
        <taxon>Eukaryota</taxon>
        <taxon>Fungi</taxon>
        <taxon>Dikarya</taxon>
        <taxon>Ascomycota</taxon>
        <taxon>Pezizomycotina</taxon>
        <taxon>Sordariomycetes</taxon>
        <taxon>Sordariomycetidae</taxon>
        <taxon>Magnaporthales</taxon>
        <taxon>Magnaporthaceae</taxon>
        <taxon>Gaeumannomyces</taxon>
    </lineage>
</organism>
<dbReference type="SUPFAM" id="SSF56112">
    <property type="entry name" value="Protein kinase-like (PK-like)"/>
    <property type="match status" value="1"/>
</dbReference>
<dbReference type="eggNOG" id="ENOG502SN24">
    <property type="taxonomic scope" value="Eukaryota"/>
</dbReference>
<evidence type="ECO:0000313" key="3">
    <source>
        <dbReference type="EnsemblFungi" id="EJT79711"/>
    </source>
</evidence>
<dbReference type="PANTHER" id="PTHR21310:SF48">
    <property type="entry name" value="AMINOGLYCOSIDE PHOSPHOTRANSFERASE DOMAIN-CONTAINING PROTEIN"/>
    <property type="match status" value="1"/>
</dbReference>
<keyword evidence="4" id="KW-1185">Reference proteome</keyword>
<dbReference type="OrthoDB" id="4177236at2759"/>
<dbReference type="GeneID" id="20345253"/>
<dbReference type="InterPro" id="IPR051678">
    <property type="entry name" value="AGP_Transferase"/>
</dbReference>
<dbReference type="VEuPathDB" id="FungiDB:GGTG_04795"/>
<evidence type="ECO:0000313" key="2">
    <source>
        <dbReference type="EMBL" id="EJT79711.1"/>
    </source>
</evidence>
<dbReference type="AlphaFoldDB" id="J3NU43"/>
<reference evidence="2" key="2">
    <citation type="submission" date="2010-07" db="EMBL/GenBank/DDBJ databases">
        <authorList>
            <consortium name="The Broad Institute Genome Sequencing Platform"/>
            <consortium name="Broad Institute Genome Sequencing Center for Infectious Disease"/>
            <person name="Ma L.-J."/>
            <person name="Dead R."/>
            <person name="Young S."/>
            <person name="Zeng Q."/>
            <person name="Koehrsen M."/>
            <person name="Alvarado L."/>
            <person name="Berlin A."/>
            <person name="Chapman S.B."/>
            <person name="Chen Z."/>
            <person name="Freedman E."/>
            <person name="Gellesch M."/>
            <person name="Goldberg J."/>
            <person name="Griggs A."/>
            <person name="Gujja S."/>
            <person name="Heilman E.R."/>
            <person name="Heiman D."/>
            <person name="Hepburn T."/>
            <person name="Howarth C."/>
            <person name="Jen D."/>
            <person name="Larson L."/>
            <person name="Mehta T."/>
            <person name="Neiman D."/>
            <person name="Pearson M."/>
            <person name="Roberts A."/>
            <person name="Saif S."/>
            <person name="Shea T."/>
            <person name="Shenoy N."/>
            <person name="Sisk P."/>
            <person name="Stolte C."/>
            <person name="Sykes S."/>
            <person name="Walk T."/>
            <person name="White J."/>
            <person name="Yandava C."/>
            <person name="Haas B."/>
            <person name="Nusbaum C."/>
            <person name="Birren B."/>
        </authorList>
    </citation>
    <scope>NUCLEOTIDE SEQUENCE</scope>
    <source>
        <strain evidence="2">R3-111a-1</strain>
    </source>
</reference>
<dbReference type="STRING" id="644352.J3NU43"/>
<dbReference type="InterPro" id="IPR011009">
    <property type="entry name" value="Kinase-like_dom_sf"/>
</dbReference>